<evidence type="ECO:0000256" key="5">
    <source>
        <dbReference type="ARBA" id="ARBA00004817"/>
    </source>
</evidence>
<evidence type="ECO:0000313" key="23">
    <source>
        <dbReference type="EMBL" id="PIU42001.1"/>
    </source>
</evidence>
<dbReference type="GO" id="GO:0046417">
    <property type="term" value="P:chorismate metabolic process"/>
    <property type="evidence" value="ECO:0007669"/>
    <property type="project" value="InterPro"/>
</dbReference>
<evidence type="ECO:0000256" key="15">
    <source>
        <dbReference type="ARBA" id="ARBA00023268"/>
    </source>
</evidence>
<dbReference type="InterPro" id="IPR036263">
    <property type="entry name" value="Chorismate_II_sf"/>
</dbReference>
<evidence type="ECO:0000256" key="9">
    <source>
        <dbReference type="ARBA" id="ARBA00022490"/>
    </source>
</evidence>
<dbReference type="EC" id="5.4.99.5" evidence="6"/>
<dbReference type="PIRSF" id="PIRSF001500">
    <property type="entry name" value="Chor_mut_pdt_Ppr"/>
    <property type="match status" value="1"/>
</dbReference>
<dbReference type="InterPro" id="IPR001086">
    <property type="entry name" value="Preph_deHydtase"/>
</dbReference>
<evidence type="ECO:0000256" key="3">
    <source>
        <dbReference type="ARBA" id="ARBA00004496"/>
    </source>
</evidence>
<comment type="pathway">
    <text evidence="5">Metabolic intermediate biosynthesis; prephenate biosynthesis; prephenate from chorismate: step 1/1.</text>
</comment>
<dbReference type="InterPro" id="IPR045865">
    <property type="entry name" value="ACT-like_dom_sf"/>
</dbReference>
<evidence type="ECO:0000256" key="10">
    <source>
        <dbReference type="ARBA" id="ARBA00022605"/>
    </source>
</evidence>
<dbReference type="NCBIfam" id="NF008865">
    <property type="entry name" value="PRK11898.1"/>
    <property type="match status" value="1"/>
</dbReference>
<comment type="catalytic activity">
    <reaction evidence="18">
        <text>prephenate + H(+) = 3-phenylpyruvate + CO2 + H2O</text>
        <dbReference type="Rhea" id="RHEA:21648"/>
        <dbReference type="ChEBI" id="CHEBI:15377"/>
        <dbReference type="ChEBI" id="CHEBI:15378"/>
        <dbReference type="ChEBI" id="CHEBI:16526"/>
        <dbReference type="ChEBI" id="CHEBI:18005"/>
        <dbReference type="ChEBI" id="CHEBI:29934"/>
        <dbReference type="EC" id="4.2.1.51"/>
    </reaction>
</comment>
<keyword evidence="11" id="KW-0057">Aromatic amino acid biosynthesis</keyword>
<proteinExistence type="predicted"/>
<dbReference type="InterPro" id="IPR008242">
    <property type="entry name" value="Chor_mutase/pphenate_deHydtase"/>
</dbReference>
<dbReference type="Pfam" id="PF00800">
    <property type="entry name" value="PDT"/>
    <property type="match status" value="1"/>
</dbReference>
<dbReference type="Gene3D" id="3.30.70.260">
    <property type="match status" value="1"/>
</dbReference>
<comment type="catalytic activity">
    <reaction evidence="1">
        <text>chorismate = prephenate</text>
        <dbReference type="Rhea" id="RHEA:13897"/>
        <dbReference type="ChEBI" id="CHEBI:29748"/>
        <dbReference type="ChEBI" id="CHEBI:29934"/>
        <dbReference type="EC" id="5.4.99.5"/>
    </reaction>
</comment>
<evidence type="ECO:0000256" key="12">
    <source>
        <dbReference type="ARBA" id="ARBA00023222"/>
    </source>
</evidence>
<dbReference type="GO" id="GO:0005737">
    <property type="term" value="C:cytoplasm"/>
    <property type="evidence" value="ECO:0007669"/>
    <property type="project" value="UniProtKB-SubCell"/>
</dbReference>
<dbReference type="SUPFAM" id="SSF53850">
    <property type="entry name" value="Periplasmic binding protein-like II"/>
    <property type="match status" value="1"/>
</dbReference>
<evidence type="ECO:0000256" key="14">
    <source>
        <dbReference type="ARBA" id="ARBA00023239"/>
    </source>
</evidence>
<dbReference type="CDD" id="cd13630">
    <property type="entry name" value="PBP2_PDT_1"/>
    <property type="match status" value="1"/>
</dbReference>
<organism evidence="23 24">
    <name type="scientific">Candidatus Aquitaenariimonas noxiae</name>
    <dbReference type="NCBI Taxonomy" id="1974741"/>
    <lineage>
        <taxon>Bacteria</taxon>
        <taxon>Pseudomonadati</taxon>
        <taxon>Candidatus Omnitrophota</taxon>
        <taxon>Candidatus Aquitaenariimonas</taxon>
    </lineage>
</organism>
<dbReference type="InterPro" id="IPR002701">
    <property type="entry name" value="CM_II_prokaryot"/>
</dbReference>
<sequence>MEINKLRKEVDRLDVNILQLLNQRTRLILKIGKIKNKNGMSIYVPDREKEVYTKLAKKNNGPLPNKNIRSIYREIMSGALTLEKQIKIAYLGPQFTFTHLAGLKKFGSSVKYVPCDSIGDVFLEVEKERCDYGVVPIENSIEGAVNHTLDMFIDSGLKIFTEVYLEISHNLLGSGTIENVAKVYSKAEVFGQCRLWLKANMPRSQLIETSSTSKAAEIASKHKNLGCIASLLAGKRYKLKVLATSIEDSPHNVTRFLVIGKQMPPKPTGDDKTSIMFSIRDKIGALHDILVPFKKEHINLTKIESRPSKLEAWEYYFFVDLEGHYENKKVKKALNELKKHCTYFKILGSYPKGE</sequence>
<keyword evidence="10" id="KW-0028">Amino-acid biosynthesis</keyword>
<comment type="function">
    <text evidence="2">Catalyzes the Claisen rearrangement of chorismate to prephenate and the decarboxylation/dehydration of prephenate to phenylpyruvate.</text>
</comment>
<evidence type="ECO:0000256" key="19">
    <source>
        <dbReference type="PIRSR" id="PIRSR001500-2"/>
    </source>
</evidence>
<accession>A0A2J0KU31</accession>
<evidence type="ECO:0000256" key="2">
    <source>
        <dbReference type="ARBA" id="ARBA00002364"/>
    </source>
</evidence>
<dbReference type="CDD" id="cd04905">
    <property type="entry name" value="ACT_CM-PDT"/>
    <property type="match status" value="1"/>
</dbReference>
<comment type="pathway">
    <text evidence="4">Amino-acid biosynthesis; L-phenylalanine biosynthesis; phenylpyruvate from prephenate: step 1/1.</text>
</comment>
<evidence type="ECO:0000256" key="18">
    <source>
        <dbReference type="ARBA" id="ARBA00047848"/>
    </source>
</evidence>
<reference evidence="23 24" key="1">
    <citation type="submission" date="2017-09" db="EMBL/GenBank/DDBJ databases">
        <title>Depth-based differentiation of microbial function through sediment-hosted aquifers and enrichment of novel symbionts in the deep terrestrial subsurface.</title>
        <authorList>
            <person name="Probst A.J."/>
            <person name="Ladd B."/>
            <person name="Jarett J.K."/>
            <person name="Geller-Mcgrath D.E."/>
            <person name="Sieber C.M."/>
            <person name="Emerson J.B."/>
            <person name="Anantharaman K."/>
            <person name="Thomas B.C."/>
            <person name="Malmstrom R."/>
            <person name="Stieglmeier M."/>
            <person name="Klingl A."/>
            <person name="Woyke T."/>
            <person name="Ryan C.M."/>
            <person name="Banfield J.F."/>
        </authorList>
    </citation>
    <scope>NUCLEOTIDE SEQUENCE [LARGE SCALE GENOMIC DNA]</scope>
    <source>
        <strain evidence="23">CG07_land_8_20_14_0_80_42_15</strain>
    </source>
</reference>
<feature type="domain" description="Prephenate dehydratase" evidence="21">
    <location>
        <begin position="87"/>
        <end position="261"/>
    </location>
</feature>
<dbReference type="GO" id="GO:0004106">
    <property type="term" value="F:chorismate mutase activity"/>
    <property type="evidence" value="ECO:0007669"/>
    <property type="project" value="UniProtKB-EC"/>
</dbReference>
<evidence type="ECO:0000256" key="4">
    <source>
        <dbReference type="ARBA" id="ARBA00004741"/>
    </source>
</evidence>
<keyword evidence="9" id="KW-0963">Cytoplasm</keyword>
<dbReference type="UniPathway" id="UPA00120">
    <property type="reaction ID" value="UER00203"/>
</dbReference>
<dbReference type="NCBIfam" id="TIGR01807">
    <property type="entry name" value="CM_P2"/>
    <property type="match status" value="1"/>
</dbReference>
<protein>
    <recommendedName>
        <fullName evidence="8">Bifunctional chorismate mutase/prephenate dehydratase</fullName>
        <ecNumber evidence="7">4.2.1.51</ecNumber>
        <ecNumber evidence="6">5.4.99.5</ecNumber>
    </recommendedName>
    <alternativeName>
        <fullName evidence="17">Chorismate mutase-prephenate dehydratase</fullName>
    </alternativeName>
    <alternativeName>
        <fullName evidence="16">p-protein</fullName>
    </alternativeName>
</protein>
<dbReference type="InterPro" id="IPR036979">
    <property type="entry name" value="CM_dom_sf"/>
</dbReference>
<dbReference type="FunFam" id="3.40.190.10:FF:000029">
    <property type="entry name" value="Chorismate mutase/Prephenate dehydratase"/>
    <property type="match status" value="1"/>
</dbReference>
<comment type="caution">
    <text evidence="23">The sequence shown here is derived from an EMBL/GenBank/DDBJ whole genome shotgun (WGS) entry which is preliminary data.</text>
</comment>
<dbReference type="InterPro" id="IPR010957">
    <property type="entry name" value="G/b/e-P-prot_chorismate_mutase"/>
</dbReference>
<dbReference type="Proteomes" id="UP000230052">
    <property type="component" value="Unassembled WGS sequence"/>
</dbReference>
<dbReference type="SUPFAM" id="SSF48600">
    <property type="entry name" value="Chorismate mutase II"/>
    <property type="match status" value="1"/>
</dbReference>
<dbReference type="AlphaFoldDB" id="A0A2J0KU31"/>
<dbReference type="PANTHER" id="PTHR21022">
    <property type="entry name" value="PREPHENATE DEHYDRATASE P PROTEIN"/>
    <property type="match status" value="1"/>
</dbReference>
<dbReference type="PROSITE" id="PS51171">
    <property type="entry name" value="PREPHENATE_DEHYDR_3"/>
    <property type="match status" value="1"/>
</dbReference>
<dbReference type="Pfam" id="PF01842">
    <property type="entry name" value="ACT"/>
    <property type="match status" value="1"/>
</dbReference>
<gene>
    <name evidence="23" type="ORF">COS99_02730</name>
</gene>
<evidence type="ECO:0000256" key="8">
    <source>
        <dbReference type="ARBA" id="ARBA00014401"/>
    </source>
</evidence>
<comment type="subcellular location">
    <subcellularLocation>
        <location evidence="3">Cytoplasm</location>
    </subcellularLocation>
</comment>
<dbReference type="SUPFAM" id="SSF55021">
    <property type="entry name" value="ACT-like"/>
    <property type="match status" value="1"/>
</dbReference>
<dbReference type="PROSITE" id="PS00858">
    <property type="entry name" value="PREPHENATE_DEHYDR_2"/>
    <property type="match status" value="1"/>
</dbReference>
<dbReference type="GO" id="GO:0004664">
    <property type="term" value="F:prephenate dehydratase activity"/>
    <property type="evidence" value="ECO:0007669"/>
    <property type="project" value="UniProtKB-EC"/>
</dbReference>
<dbReference type="InterPro" id="IPR018528">
    <property type="entry name" value="Preph_deHydtase_CS"/>
</dbReference>
<evidence type="ECO:0000259" key="22">
    <source>
        <dbReference type="PROSITE" id="PS51671"/>
    </source>
</evidence>
<evidence type="ECO:0000259" key="21">
    <source>
        <dbReference type="PROSITE" id="PS51171"/>
    </source>
</evidence>
<feature type="site" description="Essential for prephenate dehydratase activity" evidence="19">
    <location>
        <position position="254"/>
    </location>
</feature>
<evidence type="ECO:0000256" key="11">
    <source>
        <dbReference type="ARBA" id="ARBA00023141"/>
    </source>
</evidence>
<evidence type="ECO:0000259" key="20">
    <source>
        <dbReference type="PROSITE" id="PS51168"/>
    </source>
</evidence>
<dbReference type="UniPathway" id="UPA00121">
    <property type="reaction ID" value="UER00345"/>
</dbReference>
<evidence type="ECO:0000256" key="6">
    <source>
        <dbReference type="ARBA" id="ARBA00012404"/>
    </source>
</evidence>
<evidence type="ECO:0000256" key="13">
    <source>
        <dbReference type="ARBA" id="ARBA00023235"/>
    </source>
</evidence>
<keyword evidence="12" id="KW-0584">Phenylalanine biosynthesis</keyword>
<keyword evidence="14" id="KW-0456">Lyase</keyword>
<dbReference type="Gene3D" id="3.40.190.10">
    <property type="entry name" value="Periplasmic binding protein-like II"/>
    <property type="match status" value="2"/>
</dbReference>
<feature type="domain" description="ACT" evidence="22">
    <location>
        <begin position="274"/>
        <end position="351"/>
    </location>
</feature>
<dbReference type="GO" id="GO:0009094">
    <property type="term" value="P:L-phenylalanine biosynthetic process"/>
    <property type="evidence" value="ECO:0007669"/>
    <property type="project" value="UniProtKB-UniPathway"/>
</dbReference>
<evidence type="ECO:0000256" key="1">
    <source>
        <dbReference type="ARBA" id="ARBA00000824"/>
    </source>
</evidence>
<dbReference type="EMBL" id="PEWV01000025">
    <property type="protein sequence ID" value="PIU42001.1"/>
    <property type="molecule type" value="Genomic_DNA"/>
</dbReference>
<dbReference type="Pfam" id="PF01817">
    <property type="entry name" value="CM_2"/>
    <property type="match status" value="1"/>
</dbReference>
<keyword evidence="13" id="KW-0413">Isomerase</keyword>
<keyword evidence="15" id="KW-0511">Multifunctional enzyme</keyword>
<dbReference type="PROSITE" id="PS51671">
    <property type="entry name" value="ACT"/>
    <property type="match status" value="1"/>
</dbReference>
<dbReference type="PANTHER" id="PTHR21022:SF19">
    <property type="entry name" value="PREPHENATE DEHYDRATASE-RELATED"/>
    <property type="match status" value="1"/>
</dbReference>
<dbReference type="Gene3D" id="1.20.59.10">
    <property type="entry name" value="Chorismate mutase"/>
    <property type="match status" value="1"/>
</dbReference>
<dbReference type="PROSITE" id="PS00857">
    <property type="entry name" value="PREPHENATE_DEHYDR_1"/>
    <property type="match status" value="1"/>
</dbReference>
<evidence type="ECO:0000256" key="17">
    <source>
        <dbReference type="ARBA" id="ARBA00031520"/>
    </source>
</evidence>
<dbReference type="InterPro" id="IPR002912">
    <property type="entry name" value="ACT_dom"/>
</dbReference>
<dbReference type="EC" id="4.2.1.51" evidence="7"/>
<dbReference type="FunFam" id="3.30.70.260:FF:000012">
    <property type="entry name" value="Prephenate dehydratase"/>
    <property type="match status" value="1"/>
</dbReference>
<name>A0A2J0KU31_9BACT</name>
<feature type="domain" description="Chorismate mutase" evidence="20">
    <location>
        <begin position="1"/>
        <end position="87"/>
    </location>
</feature>
<evidence type="ECO:0000313" key="24">
    <source>
        <dbReference type="Proteomes" id="UP000230052"/>
    </source>
</evidence>
<dbReference type="PROSITE" id="PS51168">
    <property type="entry name" value="CHORISMATE_MUT_2"/>
    <property type="match status" value="1"/>
</dbReference>
<evidence type="ECO:0000256" key="7">
    <source>
        <dbReference type="ARBA" id="ARBA00013147"/>
    </source>
</evidence>
<dbReference type="SMART" id="SM00830">
    <property type="entry name" value="CM_2"/>
    <property type="match status" value="1"/>
</dbReference>
<evidence type="ECO:0000256" key="16">
    <source>
        <dbReference type="ARBA" id="ARBA00031175"/>
    </source>
</evidence>